<dbReference type="PIRSF" id="PIRSF000441">
    <property type="entry name" value="CysE"/>
    <property type="match status" value="1"/>
</dbReference>
<evidence type="ECO:0000256" key="7">
    <source>
        <dbReference type="ARBA" id="ARBA00022605"/>
    </source>
</evidence>
<dbReference type="PANTHER" id="PTHR42811">
    <property type="entry name" value="SERINE ACETYLTRANSFERASE"/>
    <property type="match status" value="1"/>
</dbReference>
<dbReference type="STRING" id="2340.JV46_04140"/>
<proteinExistence type="inferred from homology"/>
<evidence type="ECO:0000256" key="4">
    <source>
        <dbReference type="ARBA" id="ARBA00013266"/>
    </source>
</evidence>
<keyword evidence="7" id="KW-0028">Amino-acid biosynthesis</keyword>
<evidence type="ECO:0000313" key="15">
    <source>
        <dbReference type="EMBL" id="KHF24916.1"/>
    </source>
</evidence>
<dbReference type="InterPro" id="IPR042122">
    <property type="entry name" value="Ser_AcTrfase_N_sf"/>
</dbReference>
<dbReference type="InterPro" id="IPR018357">
    <property type="entry name" value="Hexapep_transf_CS"/>
</dbReference>
<dbReference type="EMBL" id="JRAA01000002">
    <property type="protein sequence ID" value="KHF24916.1"/>
    <property type="molecule type" value="Genomic_DNA"/>
</dbReference>
<keyword evidence="6" id="KW-0963">Cytoplasm</keyword>
<name>A0A0B0HBX0_SOVGS</name>
<evidence type="ECO:0000313" key="16">
    <source>
        <dbReference type="Proteomes" id="UP000030856"/>
    </source>
</evidence>
<dbReference type="Gene3D" id="2.160.10.10">
    <property type="entry name" value="Hexapeptide repeat proteins"/>
    <property type="match status" value="1"/>
</dbReference>
<reference evidence="15 16" key="1">
    <citation type="journal article" date="2014" name="BMC Genomics">
        <title>The genome of the intracellular bacterium of the coastal bivalve, Solemya velum: a blueprint for thriving in and out of symbiosis.</title>
        <authorList>
            <person name="Dmytrenko O."/>
            <person name="Russell S.L."/>
            <person name="Loo W.T."/>
            <person name="Fontanez K.M."/>
            <person name="Liao L."/>
            <person name="Roeselers G."/>
            <person name="Sharma R."/>
            <person name="Stewart F.J."/>
            <person name="Newton I.L."/>
            <person name="Woyke T."/>
            <person name="Wu D."/>
            <person name="Lang J.M."/>
            <person name="Eisen J.A."/>
            <person name="Cavanaugh C.M."/>
        </authorList>
    </citation>
    <scope>NUCLEOTIDE SEQUENCE [LARGE SCALE GENOMIC DNA]</scope>
    <source>
        <strain evidence="15 16">WH</strain>
    </source>
</reference>
<dbReference type="GO" id="GO:0006535">
    <property type="term" value="P:cysteine biosynthetic process from serine"/>
    <property type="evidence" value="ECO:0007669"/>
    <property type="project" value="InterPro"/>
</dbReference>
<evidence type="ECO:0000256" key="12">
    <source>
        <dbReference type="ARBA" id="ARBA00049486"/>
    </source>
</evidence>
<dbReference type="PROSITE" id="PS00101">
    <property type="entry name" value="HEXAPEP_TRANSFERASES"/>
    <property type="match status" value="1"/>
</dbReference>
<feature type="compositionally biased region" description="Polar residues" evidence="14">
    <location>
        <begin position="271"/>
        <end position="281"/>
    </location>
</feature>
<accession>A0A0B0HBX0</accession>
<evidence type="ECO:0000256" key="6">
    <source>
        <dbReference type="ARBA" id="ARBA00022490"/>
    </source>
</evidence>
<dbReference type="GO" id="GO:0005737">
    <property type="term" value="C:cytoplasm"/>
    <property type="evidence" value="ECO:0007669"/>
    <property type="project" value="UniProtKB-SubCell"/>
</dbReference>
<dbReference type="Gene3D" id="1.10.3130.10">
    <property type="entry name" value="serine acetyltransferase, domain 1"/>
    <property type="match status" value="1"/>
</dbReference>
<evidence type="ECO:0000256" key="2">
    <source>
        <dbReference type="ARBA" id="ARBA00004876"/>
    </source>
</evidence>
<dbReference type="AlphaFoldDB" id="A0A0B0HBX0"/>
<evidence type="ECO:0000256" key="3">
    <source>
        <dbReference type="ARBA" id="ARBA00007274"/>
    </source>
</evidence>
<dbReference type="GO" id="GO:0009001">
    <property type="term" value="F:serine O-acetyltransferase activity"/>
    <property type="evidence" value="ECO:0007669"/>
    <property type="project" value="UniProtKB-EC"/>
</dbReference>
<dbReference type="PATRIC" id="fig|2340.3.peg.1553"/>
<dbReference type="InterPro" id="IPR053376">
    <property type="entry name" value="Serine_acetyltransferase"/>
</dbReference>
<dbReference type="Proteomes" id="UP000030856">
    <property type="component" value="Unassembled WGS sequence"/>
</dbReference>
<organism evidence="15 16">
    <name type="scientific">Solemya velum gill symbiont</name>
    <dbReference type="NCBI Taxonomy" id="2340"/>
    <lineage>
        <taxon>Bacteria</taxon>
        <taxon>Pseudomonadati</taxon>
        <taxon>Pseudomonadota</taxon>
        <taxon>Gammaproteobacteria</taxon>
        <taxon>sulfur-oxidizing symbionts</taxon>
    </lineage>
</organism>
<comment type="catalytic activity">
    <reaction evidence="12 13">
        <text>L-serine + acetyl-CoA = O-acetyl-L-serine + CoA</text>
        <dbReference type="Rhea" id="RHEA:24560"/>
        <dbReference type="ChEBI" id="CHEBI:33384"/>
        <dbReference type="ChEBI" id="CHEBI:57287"/>
        <dbReference type="ChEBI" id="CHEBI:57288"/>
        <dbReference type="ChEBI" id="CHEBI:58340"/>
        <dbReference type="EC" id="2.3.1.30"/>
    </reaction>
</comment>
<dbReference type="SUPFAM" id="SSF51161">
    <property type="entry name" value="Trimeric LpxA-like enzymes"/>
    <property type="match status" value="1"/>
</dbReference>
<evidence type="ECO:0000256" key="1">
    <source>
        <dbReference type="ARBA" id="ARBA00004496"/>
    </source>
</evidence>
<evidence type="ECO:0000256" key="11">
    <source>
        <dbReference type="ARBA" id="ARBA00023315"/>
    </source>
</evidence>
<sequence length="281" mass="30317">MKPARGNSVFQRLKEEIAVVFERDPAARNTFEIVLTYPGFHAVLMHRAAHRLWNFKLPLLARILSNISRLLTGIEIHPGAAIGKRFFIDHGMGVVIGETAVIGDDCTLYHGVTLGGTSWEKGKRHPTLGNGVVVGAGAKVLGPIEIGEKARVGSNSVVVRDVPAGMTVVGVPGNLIQPKKEADAPHRGEIAEKMGFDAYGVTRDAADPVAHAVNCMLDHIHVMDQRMEKMCQSMKALGMEAQFDLPSLDQCEIISTADELERLDGDAPVANSPSKSTVDNN</sequence>
<dbReference type="NCBIfam" id="NF041874">
    <property type="entry name" value="EPS_EpsC"/>
    <property type="match status" value="1"/>
</dbReference>
<dbReference type="CDD" id="cd03354">
    <property type="entry name" value="LbH_SAT"/>
    <property type="match status" value="1"/>
</dbReference>
<comment type="subcellular location">
    <subcellularLocation>
        <location evidence="1">Cytoplasm</location>
    </subcellularLocation>
</comment>
<gene>
    <name evidence="15" type="ORF">JV46_04140</name>
</gene>
<dbReference type="EC" id="2.3.1.30" evidence="4 13"/>
<keyword evidence="10" id="KW-0198">Cysteine biosynthesis</keyword>
<keyword evidence="9" id="KW-0677">Repeat</keyword>
<dbReference type="eggNOG" id="COG1045">
    <property type="taxonomic scope" value="Bacteria"/>
</dbReference>
<keyword evidence="8 13" id="KW-0808">Transferase</keyword>
<dbReference type="InterPro" id="IPR011004">
    <property type="entry name" value="Trimer_LpxA-like_sf"/>
</dbReference>
<comment type="pathway">
    <text evidence="2">Amino-acid biosynthesis; L-cysteine biosynthesis; L-cysteine from L-serine: step 1/2.</text>
</comment>
<evidence type="ECO:0000256" key="8">
    <source>
        <dbReference type="ARBA" id="ARBA00022679"/>
    </source>
</evidence>
<dbReference type="Pfam" id="PF00132">
    <property type="entry name" value="Hexapep"/>
    <property type="match status" value="1"/>
</dbReference>
<evidence type="ECO:0000256" key="5">
    <source>
        <dbReference type="ARBA" id="ARBA00018522"/>
    </source>
</evidence>
<feature type="region of interest" description="Disordered" evidence="14">
    <location>
        <begin position="262"/>
        <end position="281"/>
    </location>
</feature>
<comment type="similarity">
    <text evidence="3 13">Belongs to the transferase hexapeptide repeat family.</text>
</comment>
<evidence type="ECO:0000256" key="13">
    <source>
        <dbReference type="PIRNR" id="PIRNR000441"/>
    </source>
</evidence>
<evidence type="ECO:0000256" key="9">
    <source>
        <dbReference type="ARBA" id="ARBA00022737"/>
    </source>
</evidence>
<dbReference type="NCBIfam" id="TIGR01172">
    <property type="entry name" value="cysE"/>
    <property type="match status" value="1"/>
</dbReference>
<keyword evidence="11 13" id="KW-0012">Acyltransferase</keyword>
<comment type="caution">
    <text evidence="15">The sequence shown here is derived from an EMBL/GenBank/DDBJ whole genome shotgun (WGS) entry which is preliminary data.</text>
</comment>
<evidence type="ECO:0000256" key="10">
    <source>
        <dbReference type="ARBA" id="ARBA00023192"/>
    </source>
</evidence>
<dbReference type="InterPro" id="IPR005881">
    <property type="entry name" value="Ser_O-AcTrfase"/>
</dbReference>
<protein>
    <recommendedName>
        <fullName evidence="5 13">Serine acetyltransferase</fullName>
        <ecNumber evidence="4 13">2.3.1.30</ecNumber>
    </recommendedName>
</protein>
<dbReference type="InterPro" id="IPR045304">
    <property type="entry name" value="LbH_SAT"/>
</dbReference>
<dbReference type="FunFam" id="2.160.10.10:FF:000007">
    <property type="entry name" value="Serine acetyltransferase"/>
    <property type="match status" value="1"/>
</dbReference>
<dbReference type="FunFam" id="1.10.3130.10:FF:000003">
    <property type="entry name" value="Serine acetyltransferase"/>
    <property type="match status" value="1"/>
</dbReference>
<keyword evidence="16" id="KW-1185">Reference proteome</keyword>
<evidence type="ECO:0000256" key="14">
    <source>
        <dbReference type="SAM" id="MobiDB-lite"/>
    </source>
</evidence>
<dbReference type="InterPro" id="IPR001451">
    <property type="entry name" value="Hexapep"/>
</dbReference>